<keyword evidence="2" id="KW-1185">Reference proteome</keyword>
<evidence type="ECO:0000313" key="2">
    <source>
        <dbReference type="Proteomes" id="UP001432322"/>
    </source>
</evidence>
<evidence type="ECO:0000313" key="1">
    <source>
        <dbReference type="EMBL" id="GMT26566.1"/>
    </source>
</evidence>
<reference evidence="1" key="1">
    <citation type="submission" date="2023-10" db="EMBL/GenBank/DDBJ databases">
        <title>Genome assembly of Pristionchus species.</title>
        <authorList>
            <person name="Yoshida K."/>
            <person name="Sommer R.J."/>
        </authorList>
    </citation>
    <scope>NUCLEOTIDE SEQUENCE</scope>
    <source>
        <strain evidence="1">RS5133</strain>
    </source>
</reference>
<organism evidence="1 2">
    <name type="scientific">Pristionchus fissidentatus</name>
    <dbReference type="NCBI Taxonomy" id="1538716"/>
    <lineage>
        <taxon>Eukaryota</taxon>
        <taxon>Metazoa</taxon>
        <taxon>Ecdysozoa</taxon>
        <taxon>Nematoda</taxon>
        <taxon>Chromadorea</taxon>
        <taxon>Rhabditida</taxon>
        <taxon>Rhabditina</taxon>
        <taxon>Diplogasteromorpha</taxon>
        <taxon>Diplogasteroidea</taxon>
        <taxon>Neodiplogasteridae</taxon>
        <taxon>Pristionchus</taxon>
    </lineage>
</organism>
<gene>
    <name evidence="1" type="ORF">PFISCL1PPCAC_17863</name>
</gene>
<dbReference type="EMBL" id="BTSY01000005">
    <property type="protein sequence ID" value="GMT26566.1"/>
    <property type="molecule type" value="Genomic_DNA"/>
</dbReference>
<dbReference type="Proteomes" id="UP001432322">
    <property type="component" value="Unassembled WGS sequence"/>
</dbReference>
<proteinExistence type="predicted"/>
<dbReference type="AlphaFoldDB" id="A0AAV5W331"/>
<sequence>MLQENHTEDNFKFSEQLNRIFIAAAINRLILNGVGYGHWDENESQVSSLFATSTYKELQVDHFCSEKFLRAITNGTNISEVKIFIAEKLSTEMLSTFPRVVKSRCINVVFGEARRLGSIINYNYPNPEFTSKGRVSFFTCL</sequence>
<name>A0AAV5W331_9BILA</name>
<protein>
    <submittedName>
        <fullName evidence="1">Uncharacterized protein</fullName>
    </submittedName>
</protein>
<comment type="caution">
    <text evidence="1">The sequence shown here is derived from an EMBL/GenBank/DDBJ whole genome shotgun (WGS) entry which is preliminary data.</text>
</comment>
<accession>A0AAV5W331</accession>